<proteinExistence type="inferred from homology"/>
<dbReference type="SUPFAM" id="SSF52096">
    <property type="entry name" value="ClpP/crotonase"/>
    <property type="match status" value="1"/>
</dbReference>
<dbReference type="STRING" id="258533.BN977_02736"/>
<dbReference type="Proteomes" id="UP000028870">
    <property type="component" value="Unassembled WGS sequence"/>
</dbReference>
<dbReference type="PANTHER" id="PTHR43802">
    <property type="entry name" value="ENOYL-COA HYDRATASE"/>
    <property type="match status" value="1"/>
</dbReference>
<dbReference type="EMBL" id="CCBB010000001">
    <property type="protein sequence ID" value="CDO07920.1"/>
    <property type="molecule type" value="Genomic_DNA"/>
</dbReference>
<keyword evidence="4" id="KW-1185">Reference proteome</keyword>
<evidence type="ECO:0000313" key="4">
    <source>
        <dbReference type="Proteomes" id="UP000028870"/>
    </source>
</evidence>
<dbReference type="Gene3D" id="1.10.12.10">
    <property type="entry name" value="Lyase 2-enoyl-coa Hydratase, Chain A, domain 2"/>
    <property type="match status" value="1"/>
</dbReference>
<dbReference type="InterPro" id="IPR029045">
    <property type="entry name" value="ClpP/crotonase-like_dom_sf"/>
</dbReference>
<dbReference type="Pfam" id="PF00378">
    <property type="entry name" value="ECH_1"/>
    <property type="match status" value="1"/>
</dbReference>
<dbReference type="Gene3D" id="3.90.226.10">
    <property type="entry name" value="2-enoyl-CoA Hydratase, Chain A, domain 1"/>
    <property type="match status" value="1"/>
</dbReference>
<dbReference type="eggNOG" id="COG1024">
    <property type="taxonomic scope" value="Bacteria"/>
</dbReference>
<dbReference type="InterPro" id="IPR001753">
    <property type="entry name" value="Enoyl-CoA_hydra/iso"/>
</dbReference>
<evidence type="ECO:0000313" key="3">
    <source>
        <dbReference type="EMBL" id="CDO07920.1"/>
    </source>
</evidence>
<dbReference type="CDD" id="cd06558">
    <property type="entry name" value="crotonase-like"/>
    <property type="match status" value="1"/>
</dbReference>
<comment type="caution">
    <text evidence="3">The sequence shown here is derived from an EMBL/GenBank/DDBJ whole genome shotgun (WGS) entry which is preliminary data.</text>
</comment>
<reference evidence="3" key="2">
    <citation type="submission" date="2014-03" db="EMBL/GenBank/DDBJ databases">
        <authorList>
            <person name="Urmite Genomes"/>
        </authorList>
    </citation>
    <scope>NUCLEOTIDE SEQUENCE</scope>
    <source>
        <strain evidence="3">DSM 44829</strain>
    </source>
</reference>
<dbReference type="PANTHER" id="PTHR43802:SF1">
    <property type="entry name" value="IP11341P-RELATED"/>
    <property type="match status" value="1"/>
</dbReference>
<sequence>MCAVPHDEVVPPYRTLLLDVDGGVAVITLNRPERRNAIGDGMREELADAYRRCAADDDVRAVVLTGAPPAFCAGADLGAGERTFTEPGAGFSAAGIEVPAWTLDKPVIAAVNGHAIGLGLTLALQCDIRIFAADARCGVVQVRRGVVGDAYSHWLLPRLVGMSVAAEILLTGRTFDGRRAVELGLGSQALDSAQVLPAALEIARDIADNTAPMSVAASKRLLWDSFGLTREQVGARETDIHLHLMGHDDAREGVRAHLDQRPPRWTGRPVDPTRERTSPQKGGGSA</sequence>
<evidence type="ECO:0000256" key="2">
    <source>
        <dbReference type="SAM" id="MobiDB-lite"/>
    </source>
</evidence>
<organism evidence="3 4">
    <name type="scientific">Mycolicibacterium cosmeticum</name>
    <dbReference type="NCBI Taxonomy" id="258533"/>
    <lineage>
        <taxon>Bacteria</taxon>
        <taxon>Bacillati</taxon>
        <taxon>Actinomycetota</taxon>
        <taxon>Actinomycetes</taxon>
        <taxon>Mycobacteriales</taxon>
        <taxon>Mycobacteriaceae</taxon>
        <taxon>Mycolicibacterium</taxon>
    </lineage>
</organism>
<protein>
    <submittedName>
        <fullName evidence="3">Enoyl-CoA hydratase/carnithine racemase</fullName>
    </submittedName>
</protein>
<name>W9BKH7_MYCCO</name>
<dbReference type="InterPro" id="IPR014748">
    <property type="entry name" value="Enoyl-CoA_hydra_C"/>
</dbReference>
<feature type="compositionally biased region" description="Basic and acidic residues" evidence="2">
    <location>
        <begin position="253"/>
        <end position="262"/>
    </location>
</feature>
<reference evidence="3" key="1">
    <citation type="submission" date="2014-03" db="EMBL/GenBank/DDBJ databases">
        <title>Draft Genome Sequence of Mycobacterium cosmeticum DSM 44829.</title>
        <authorList>
            <person name="Croce O."/>
            <person name="Robert C."/>
            <person name="Raoult D."/>
            <person name="Drancourt M."/>
        </authorList>
    </citation>
    <scope>NUCLEOTIDE SEQUENCE [LARGE SCALE GENOMIC DNA]</scope>
    <source>
        <strain evidence="3">DSM 44829</strain>
    </source>
</reference>
<gene>
    <name evidence="3" type="ORF">BN977_02736</name>
</gene>
<dbReference type="GO" id="GO:0003824">
    <property type="term" value="F:catalytic activity"/>
    <property type="evidence" value="ECO:0007669"/>
    <property type="project" value="UniProtKB-ARBA"/>
</dbReference>
<evidence type="ECO:0000256" key="1">
    <source>
        <dbReference type="ARBA" id="ARBA00005254"/>
    </source>
</evidence>
<comment type="similarity">
    <text evidence="1">Belongs to the enoyl-CoA hydratase/isomerase family.</text>
</comment>
<feature type="region of interest" description="Disordered" evidence="2">
    <location>
        <begin position="253"/>
        <end position="286"/>
    </location>
</feature>
<dbReference type="AlphaFoldDB" id="W9BKH7"/>
<accession>W9BKH7</accession>